<evidence type="ECO:0000313" key="2">
    <source>
        <dbReference type="Proteomes" id="UP000054485"/>
    </source>
</evidence>
<sequence length="82" mass="9006">MTFLPFMGSEPNVATYDSDMWGAADTDKQLRLTRVQNLAFEDSLSHAGEVATFCSETLLGMEASVPSLSYFPAQAKHENRSS</sequence>
<keyword evidence="2" id="KW-1185">Reference proteome</keyword>
<gene>
    <name evidence="1" type="ORF">CY34DRAFT_19683</name>
</gene>
<protein>
    <submittedName>
        <fullName evidence="1">Uncharacterized protein</fullName>
    </submittedName>
</protein>
<evidence type="ECO:0000313" key="1">
    <source>
        <dbReference type="EMBL" id="KIK31672.1"/>
    </source>
</evidence>
<reference evidence="1 2" key="1">
    <citation type="submission" date="2014-04" db="EMBL/GenBank/DDBJ databases">
        <authorList>
            <consortium name="DOE Joint Genome Institute"/>
            <person name="Kuo A."/>
            <person name="Ruytinx J."/>
            <person name="Rineau F."/>
            <person name="Colpaert J."/>
            <person name="Kohler A."/>
            <person name="Nagy L.G."/>
            <person name="Floudas D."/>
            <person name="Copeland A."/>
            <person name="Barry K.W."/>
            <person name="Cichocki N."/>
            <person name="Veneault-Fourrey C."/>
            <person name="LaButti K."/>
            <person name="Lindquist E.A."/>
            <person name="Lipzen A."/>
            <person name="Lundell T."/>
            <person name="Morin E."/>
            <person name="Murat C."/>
            <person name="Sun H."/>
            <person name="Tunlid A."/>
            <person name="Henrissat B."/>
            <person name="Grigoriev I.V."/>
            <person name="Hibbett D.S."/>
            <person name="Martin F."/>
            <person name="Nordberg H.P."/>
            <person name="Cantor M.N."/>
            <person name="Hua S.X."/>
        </authorList>
    </citation>
    <scope>NUCLEOTIDE SEQUENCE [LARGE SCALE GENOMIC DNA]</scope>
    <source>
        <strain evidence="1 2">UH-Slu-Lm8-n1</strain>
    </source>
</reference>
<reference evidence="2" key="2">
    <citation type="submission" date="2015-01" db="EMBL/GenBank/DDBJ databases">
        <title>Evolutionary Origins and Diversification of the Mycorrhizal Mutualists.</title>
        <authorList>
            <consortium name="DOE Joint Genome Institute"/>
            <consortium name="Mycorrhizal Genomics Consortium"/>
            <person name="Kohler A."/>
            <person name="Kuo A."/>
            <person name="Nagy L.G."/>
            <person name="Floudas D."/>
            <person name="Copeland A."/>
            <person name="Barry K.W."/>
            <person name="Cichocki N."/>
            <person name="Veneault-Fourrey C."/>
            <person name="LaButti K."/>
            <person name="Lindquist E.A."/>
            <person name="Lipzen A."/>
            <person name="Lundell T."/>
            <person name="Morin E."/>
            <person name="Murat C."/>
            <person name="Riley R."/>
            <person name="Ohm R."/>
            <person name="Sun H."/>
            <person name="Tunlid A."/>
            <person name="Henrissat B."/>
            <person name="Grigoriev I.V."/>
            <person name="Hibbett D.S."/>
            <person name="Martin F."/>
        </authorList>
    </citation>
    <scope>NUCLEOTIDE SEQUENCE [LARGE SCALE GENOMIC DNA]</scope>
    <source>
        <strain evidence="2">UH-Slu-Lm8-n1</strain>
    </source>
</reference>
<dbReference type="AlphaFoldDB" id="A0A0D0ABP2"/>
<organism evidence="1 2">
    <name type="scientific">Suillus luteus UH-Slu-Lm8-n1</name>
    <dbReference type="NCBI Taxonomy" id="930992"/>
    <lineage>
        <taxon>Eukaryota</taxon>
        <taxon>Fungi</taxon>
        <taxon>Dikarya</taxon>
        <taxon>Basidiomycota</taxon>
        <taxon>Agaricomycotina</taxon>
        <taxon>Agaricomycetes</taxon>
        <taxon>Agaricomycetidae</taxon>
        <taxon>Boletales</taxon>
        <taxon>Suillineae</taxon>
        <taxon>Suillaceae</taxon>
        <taxon>Suillus</taxon>
    </lineage>
</organism>
<accession>A0A0D0ABP2</accession>
<name>A0A0D0ABP2_9AGAM</name>
<dbReference type="HOGENOM" id="CLU_2559821_0_0_1"/>
<proteinExistence type="predicted"/>
<dbReference type="Proteomes" id="UP000054485">
    <property type="component" value="Unassembled WGS sequence"/>
</dbReference>
<dbReference type="EMBL" id="KN836759">
    <property type="protein sequence ID" value="KIK31672.1"/>
    <property type="molecule type" value="Genomic_DNA"/>
</dbReference>
<dbReference type="InParanoid" id="A0A0D0ABP2"/>